<dbReference type="GeneID" id="61167693"/>
<organism evidence="12 13">
    <name type="scientific">Mobiluncus mulieris</name>
    <dbReference type="NCBI Taxonomy" id="2052"/>
    <lineage>
        <taxon>Bacteria</taxon>
        <taxon>Bacillati</taxon>
        <taxon>Actinomycetota</taxon>
        <taxon>Actinomycetes</taxon>
        <taxon>Actinomycetales</taxon>
        <taxon>Actinomycetaceae</taxon>
        <taxon>Mobiluncus</taxon>
    </lineage>
</organism>
<evidence type="ECO:0000256" key="1">
    <source>
        <dbReference type="ARBA" id="ARBA00001614"/>
    </source>
</evidence>
<dbReference type="PIRSF" id="PIRSF005096">
    <property type="entry name" value="GALM"/>
    <property type="match status" value="1"/>
</dbReference>
<protein>
    <recommendedName>
        <fullName evidence="5 8">Aldose 1-epimerase</fullName>
        <ecNumber evidence="4 8">5.1.3.3</ecNumber>
    </recommendedName>
</protein>
<name>A0A8G2M5L3_9ACTO</name>
<comment type="catalytic activity">
    <reaction evidence="1 8">
        <text>alpha-D-glucose = beta-D-glucose</text>
        <dbReference type="Rhea" id="RHEA:10264"/>
        <dbReference type="ChEBI" id="CHEBI:15903"/>
        <dbReference type="ChEBI" id="CHEBI:17925"/>
        <dbReference type="EC" id="5.1.3.3"/>
    </reaction>
</comment>
<evidence type="ECO:0000256" key="7">
    <source>
        <dbReference type="ARBA" id="ARBA00023277"/>
    </source>
</evidence>
<reference evidence="12 13" key="1">
    <citation type="submission" date="2018-06" db="EMBL/GenBank/DDBJ databases">
        <authorList>
            <consortium name="Pathogen Informatics"/>
            <person name="Doyle S."/>
        </authorList>
    </citation>
    <scope>NUCLEOTIDE SEQUENCE [LARGE SCALE GENOMIC DNA]</scope>
    <source>
        <strain evidence="12 13">NCTC11819</strain>
    </source>
</reference>
<keyword evidence="7 8" id="KW-0119">Carbohydrate metabolism</keyword>
<dbReference type="InterPro" id="IPR015443">
    <property type="entry name" value="Aldose_1-epimerase"/>
</dbReference>
<dbReference type="InterPro" id="IPR014718">
    <property type="entry name" value="GH-type_carb-bd"/>
</dbReference>
<evidence type="ECO:0000256" key="8">
    <source>
        <dbReference type="PIRNR" id="PIRNR005096"/>
    </source>
</evidence>
<dbReference type="PANTHER" id="PTHR10091:SF0">
    <property type="entry name" value="GALACTOSE MUTAROTASE"/>
    <property type="match status" value="1"/>
</dbReference>
<feature type="binding site" evidence="11">
    <location>
        <begin position="81"/>
        <end position="82"/>
    </location>
    <ligand>
        <name>beta-D-galactose</name>
        <dbReference type="ChEBI" id="CHEBI:27667"/>
    </ligand>
</feature>
<gene>
    <name evidence="12" type="primary">mro_1</name>
    <name evidence="12" type="ORF">NCTC11819_00036</name>
</gene>
<comment type="similarity">
    <text evidence="3 8">Belongs to the aldose epimerase family.</text>
</comment>
<dbReference type="GO" id="GO:0030246">
    <property type="term" value="F:carbohydrate binding"/>
    <property type="evidence" value="ECO:0007669"/>
    <property type="project" value="InterPro"/>
</dbReference>
<sequence length="348" mass="37855">MNAEESCVSSRYFGRLDEQAVHAYTIRAKGGLTAEILDWGAALNSVRLCGNDSSSEVAVGFDTVENRKDDYFGAIIGRVANRIKNGHFSIDGQDFQVATNEYGNTLHGGSGGFCSRIWRVTHKDPGALTLALTSPDGDQGFPGEVDVTAIYRVEGSTLSLNLTATTTAPTVLSLTNHVYWNLAGGGSIDNHELLVEAEQYLPIDAQSIPVGEIASVAGTPFDLRKSRLLGSIVRDSHPQIGLAHGIDHSFCIRGSGLRRCARLVYSDSGRALEIWSDLPAVQVYTGNSLDATMQRVGGQWLRQGDAIAIEPGYYPDSPHHPTWPDITLRPGQQWQARIEWRFEVEASL</sequence>
<dbReference type="AlphaFoldDB" id="A0A8G2M5L3"/>
<dbReference type="GO" id="GO:0006006">
    <property type="term" value="P:glucose metabolic process"/>
    <property type="evidence" value="ECO:0007669"/>
    <property type="project" value="TreeGrafter"/>
</dbReference>
<dbReference type="GO" id="GO:0033499">
    <property type="term" value="P:galactose catabolic process via UDP-galactose, Leloir pathway"/>
    <property type="evidence" value="ECO:0007669"/>
    <property type="project" value="TreeGrafter"/>
</dbReference>
<dbReference type="PROSITE" id="PS00545">
    <property type="entry name" value="ALDOSE_1_EPIMERASE"/>
    <property type="match status" value="1"/>
</dbReference>
<dbReference type="RefSeq" id="WP_211580343.1">
    <property type="nucleotide sequence ID" value="NZ_JABCUX010000014.1"/>
</dbReference>
<evidence type="ECO:0000256" key="6">
    <source>
        <dbReference type="ARBA" id="ARBA00023235"/>
    </source>
</evidence>
<dbReference type="InterPro" id="IPR011013">
    <property type="entry name" value="Gal_mutarotase_sf_dom"/>
</dbReference>
<feature type="binding site" evidence="11">
    <location>
        <begin position="177"/>
        <end position="179"/>
    </location>
    <ligand>
        <name>beta-D-galactose</name>
        <dbReference type="ChEBI" id="CHEBI:27667"/>
    </ligand>
</feature>
<dbReference type="EC" id="5.1.3.3" evidence="4 8"/>
<dbReference type="EMBL" id="UGGQ01000006">
    <property type="protein sequence ID" value="STO15499.1"/>
    <property type="molecule type" value="Genomic_DNA"/>
</dbReference>
<dbReference type="InterPro" id="IPR047215">
    <property type="entry name" value="Galactose_mutarotase-like"/>
</dbReference>
<proteinExistence type="inferred from homology"/>
<evidence type="ECO:0000256" key="11">
    <source>
        <dbReference type="PIRSR" id="PIRSR005096-3"/>
    </source>
</evidence>
<dbReference type="Proteomes" id="UP000255284">
    <property type="component" value="Unassembled WGS sequence"/>
</dbReference>
<comment type="caution">
    <text evidence="12">The sequence shown here is derived from an EMBL/GenBank/DDBJ whole genome shotgun (WGS) entry which is preliminary data.</text>
</comment>
<evidence type="ECO:0000313" key="12">
    <source>
        <dbReference type="EMBL" id="STO15499.1"/>
    </source>
</evidence>
<dbReference type="SUPFAM" id="SSF74650">
    <property type="entry name" value="Galactose mutarotase-like"/>
    <property type="match status" value="1"/>
</dbReference>
<dbReference type="UniPathway" id="UPA00242"/>
<dbReference type="Pfam" id="PF01263">
    <property type="entry name" value="Aldose_epim"/>
    <property type="match status" value="1"/>
</dbReference>
<dbReference type="InterPro" id="IPR018052">
    <property type="entry name" value="Ald1_epimerase_CS"/>
</dbReference>
<dbReference type="Gene3D" id="2.70.98.10">
    <property type="match status" value="1"/>
</dbReference>
<evidence type="ECO:0000256" key="4">
    <source>
        <dbReference type="ARBA" id="ARBA00013185"/>
    </source>
</evidence>
<dbReference type="GO" id="GO:0005737">
    <property type="term" value="C:cytoplasm"/>
    <property type="evidence" value="ECO:0007669"/>
    <property type="project" value="TreeGrafter"/>
</dbReference>
<feature type="active site" description="Proton donor" evidence="9">
    <location>
        <position position="177"/>
    </location>
</feature>
<evidence type="ECO:0000256" key="9">
    <source>
        <dbReference type="PIRSR" id="PIRSR005096-1"/>
    </source>
</evidence>
<dbReference type="InterPro" id="IPR008183">
    <property type="entry name" value="Aldose_1/G6P_1-epimerase"/>
</dbReference>
<evidence type="ECO:0000256" key="5">
    <source>
        <dbReference type="ARBA" id="ARBA00014165"/>
    </source>
</evidence>
<evidence type="ECO:0000256" key="3">
    <source>
        <dbReference type="ARBA" id="ARBA00006206"/>
    </source>
</evidence>
<feature type="binding site" evidence="10">
    <location>
        <position position="247"/>
    </location>
    <ligand>
        <name>beta-D-galactose</name>
        <dbReference type="ChEBI" id="CHEBI:27667"/>
    </ligand>
</feature>
<evidence type="ECO:0000256" key="10">
    <source>
        <dbReference type="PIRSR" id="PIRSR005096-2"/>
    </source>
</evidence>
<keyword evidence="6 8" id="KW-0413">Isomerase</keyword>
<dbReference type="NCBIfam" id="NF008277">
    <property type="entry name" value="PRK11055.1"/>
    <property type="match status" value="1"/>
</dbReference>
<accession>A0A8G2M5L3</accession>
<dbReference type="CDD" id="cd09019">
    <property type="entry name" value="galactose_mutarotase_like"/>
    <property type="match status" value="1"/>
</dbReference>
<comment type="pathway">
    <text evidence="2 8">Carbohydrate metabolism; hexose metabolism.</text>
</comment>
<feature type="active site" description="Proton acceptor" evidence="9">
    <location>
        <position position="310"/>
    </location>
</feature>
<evidence type="ECO:0000313" key="13">
    <source>
        <dbReference type="Proteomes" id="UP000255284"/>
    </source>
</evidence>
<dbReference type="GO" id="GO:0004034">
    <property type="term" value="F:aldose 1-epimerase activity"/>
    <property type="evidence" value="ECO:0007669"/>
    <property type="project" value="UniProtKB-EC"/>
</dbReference>
<evidence type="ECO:0000256" key="2">
    <source>
        <dbReference type="ARBA" id="ARBA00005028"/>
    </source>
</evidence>
<dbReference type="PANTHER" id="PTHR10091">
    <property type="entry name" value="ALDOSE-1-EPIMERASE"/>
    <property type="match status" value="1"/>
</dbReference>